<dbReference type="EMBL" id="JACIEU010000010">
    <property type="protein sequence ID" value="MBB4148975.1"/>
    <property type="molecule type" value="Genomic_DNA"/>
</dbReference>
<feature type="transmembrane region" description="Helical" evidence="2">
    <location>
        <begin position="34"/>
        <end position="55"/>
    </location>
</feature>
<proteinExistence type="inferred from homology"/>
<dbReference type="PANTHER" id="PTHR11328:SF24">
    <property type="entry name" value="MAJOR FACILITATOR SUPERFAMILY (MFS) PROFILE DOMAIN-CONTAINING PROTEIN"/>
    <property type="match status" value="1"/>
</dbReference>
<organism evidence="3 4">
    <name type="scientific">Sphingobium scionense</name>
    <dbReference type="NCBI Taxonomy" id="1404341"/>
    <lineage>
        <taxon>Bacteria</taxon>
        <taxon>Pseudomonadati</taxon>
        <taxon>Pseudomonadota</taxon>
        <taxon>Alphaproteobacteria</taxon>
        <taxon>Sphingomonadales</taxon>
        <taxon>Sphingomonadaceae</taxon>
        <taxon>Sphingobium</taxon>
    </lineage>
</organism>
<dbReference type="GO" id="GO:0015293">
    <property type="term" value="F:symporter activity"/>
    <property type="evidence" value="ECO:0007669"/>
    <property type="project" value="InterPro"/>
</dbReference>
<feature type="transmembrane region" description="Helical" evidence="2">
    <location>
        <begin position="431"/>
        <end position="452"/>
    </location>
</feature>
<feature type="transmembrane region" description="Helical" evidence="2">
    <location>
        <begin position="287"/>
        <end position="308"/>
    </location>
</feature>
<evidence type="ECO:0000313" key="4">
    <source>
        <dbReference type="Proteomes" id="UP000590524"/>
    </source>
</evidence>
<sequence>MATLPYADYLDDRTRQRVRPEEPARVGEGEPSRLRLTGFASIAVPIAGAGLPLALFVPQLYATQFGLSLATIGFIFLLGRIWDVSADPLVGALSDRTRSRFGRRRPWIAAGGLLFGLSSALLFFPPAALVTPAYLGAALFFFYLGWSMIEIPASAWAGELSRHYHGRTRVVSYQALLRAIGLLAVLVLPTILDQVEPGNGTLKLQLVGGFIIATLIPSLALTLFSVPEPPVPATPPVRQSFWRATSVIFSDRLLLRVLASDAVVTAGQSIRASLIVFFAVWYMGLPAWASGLYLLQFVFGVAAAPIWLRIGTRIGKRQAAICGEIAQAAINIGLLFVFPGGLPLLLALTIAQGLTQGSGNLMLRAMVADVSDAHRLRTGHDRTGLFFSVFALSAKLGPAIGIGIALPLIAWLGFAAGPHNDPTALEGLKTVFALGPALAHIIATLIIWRFPLDEAAHAEIRRALDQRDAIPA</sequence>
<feature type="transmembrane region" description="Helical" evidence="2">
    <location>
        <begin position="130"/>
        <end position="149"/>
    </location>
</feature>
<protein>
    <submittedName>
        <fullName evidence="3">Na+/melibiose symporter-like transporter</fullName>
    </submittedName>
</protein>
<evidence type="ECO:0000256" key="2">
    <source>
        <dbReference type="SAM" id="Phobius"/>
    </source>
</evidence>
<keyword evidence="4" id="KW-1185">Reference proteome</keyword>
<dbReference type="InterPro" id="IPR039672">
    <property type="entry name" value="MFS_2"/>
</dbReference>
<feature type="transmembrane region" description="Helical" evidence="2">
    <location>
        <begin position="204"/>
        <end position="224"/>
    </location>
</feature>
<feature type="transmembrane region" description="Helical" evidence="2">
    <location>
        <begin position="384"/>
        <end position="411"/>
    </location>
</feature>
<feature type="transmembrane region" description="Helical" evidence="2">
    <location>
        <begin position="106"/>
        <end position="124"/>
    </location>
</feature>
<gene>
    <name evidence="3" type="ORF">GGQ90_002760</name>
</gene>
<keyword evidence="2" id="KW-0812">Transmembrane</keyword>
<evidence type="ECO:0000256" key="1">
    <source>
        <dbReference type="ARBA" id="ARBA00009617"/>
    </source>
</evidence>
<dbReference type="AlphaFoldDB" id="A0A7W6PV14"/>
<comment type="similarity">
    <text evidence="1">Belongs to the sodium:galactoside symporter (TC 2.A.2) family.</text>
</comment>
<reference evidence="3 4" key="1">
    <citation type="submission" date="2020-08" db="EMBL/GenBank/DDBJ databases">
        <title>Genomic Encyclopedia of Type Strains, Phase IV (KMG-IV): sequencing the most valuable type-strain genomes for metagenomic binning, comparative biology and taxonomic classification.</title>
        <authorList>
            <person name="Goeker M."/>
        </authorList>
    </citation>
    <scope>NUCLEOTIDE SEQUENCE [LARGE SCALE GENOMIC DNA]</scope>
    <source>
        <strain evidence="3 4">DSM 19371</strain>
    </source>
</reference>
<feature type="transmembrane region" description="Helical" evidence="2">
    <location>
        <begin position="170"/>
        <end position="192"/>
    </location>
</feature>
<dbReference type="InterPro" id="IPR036259">
    <property type="entry name" value="MFS_trans_sf"/>
</dbReference>
<dbReference type="Gene3D" id="1.20.1250.20">
    <property type="entry name" value="MFS general substrate transporter like domains"/>
    <property type="match status" value="2"/>
</dbReference>
<feature type="transmembrane region" description="Helical" evidence="2">
    <location>
        <begin position="61"/>
        <end position="79"/>
    </location>
</feature>
<dbReference type="GO" id="GO:0008643">
    <property type="term" value="P:carbohydrate transport"/>
    <property type="evidence" value="ECO:0007669"/>
    <property type="project" value="InterPro"/>
</dbReference>
<dbReference type="Proteomes" id="UP000590524">
    <property type="component" value="Unassembled WGS sequence"/>
</dbReference>
<accession>A0A7W6PV14</accession>
<dbReference type="Pfam" id="PF13347">
    <property type="entry name" value="MFS_2"/>
    <property type="match status" value="1"/>
</dbReference>
<keyword evidence="2" id="KW-1133">Transmembrane helix</keyword>
<dbReference type="GO" id="GO:0005886">
    <property type="term" value="C:plasma membrane"/>
    <property type="evidence" value="ECO:0007669"/>
    <property type="project" value="TreeGrafter"/>
</dbReference>
<feature type="transmembrane region" description="Helical" evidence="2">
    <location>
        <begin position="253"/>
        <end position="281"/>
    </location>
</feature>
<name>A0A7W6PV14_9SPHN</name>
<comment type="caution">
    <text evidence="3">The sequence shown here is derived from an EMBL/GenBank/DDBJ whole genome shotgun (WGS) entry which is preliminary data.</text>
</comment>
<evidence type="ECO:0000313" key="3">
    <source>
        <dbReference type="EMBL" id="MBB4148975.1"/>
    </source>
</evidence>
<dbReference type="RefSeq" id="WP_188082628.1">
    <property type="nucleotide sequence ID" value="NZ_JACIEU010000010.1"/>
</dbReference>
<dbReference type="PANTHER" id="PTHR11328">
    <property type="entry name" value="MAJOR FACILITATOR SUPERFAMILY DOMAIN-CONTAINING PROTEIN"/>
    <property type="match status" value="1"/>
</dbReference>
<dbReference type="SUPFAM" id="SSF103473">
    <property type="entry name" value="MFS general substrate transporter"/>
    <property type="match status" value="1"/>
</dbReference>
<keyword evidence="2" id="KW-0472">Membrane</keyword>